<proteinExistence type="predicted"/>
<evidence type="ECO:0000313" key="2">
    <source>
        <dbReference type="EMBL" id="KAL0562485.1"/>
    </source>
</evidence>
<feature type="non-terminal residue" evidence="2">
    <location>
        <position position="82"/>
    </location>
</feature>
<comment type="caution">
    <text evidence="2">The sequence shown here is derived from an EMBL/GenBank/DDBJ whole genome shotgun (WGS) entry which is preliminary data.</text>
</comment>
<organism evidence="2 3">
    <name type="scientific">Marasmius crinis-equi</name>
    <dbReference type="NCBI Taxonomy" id="585013"/>
    <lineage>
        <taxon>Eukaryota</taxon>
        <taxon>Fungi</taxon>
        <taxon>Dikarya</taxon>
        <taxon>Basidiomycota</taxon>
        <taxon>Agaricomycotina</taxon>
        <taxon>Agaricomycetes</taxon>
        <taxon>Agaricomycetidae</taxon>
        <taxon>Agaricales</taxon>
        <taxon>Marasmiineae</taxon>
        <taxon>Marasmiaceae</taxon>
        <taxon>Marasmius</taxon>
    </lineage>
</organism>
<protein>
    <submittedName>
        <fullName evidence="2">Uncharacterized protein</fullName>
    </submittedName>
</protein>
<sequence>SERTLRSARATSRRSGNGSSRRGMAWLAQRLRTCSNPSHGFQPETSSRSASSRLAWTSTGCSFPTSYTSLSLAFGRPSSCTS</sequence>
<evidence type="ECO:0000256" key="1">
    <source>
        <dbReference type="SAM" id="MobiDB-lite"/>
    </source>
</evidence>
<feature type="compositionally biased region" description="Low complexity" evidence="1">
    <location>
        <begin position="7"/>
        <end position="22"/>
    </location>
</feature>
<feature type="region of interest" description="Disordered" evidence="1">
    <location>
        <begin position="1"/>
        <end position="23"/>
    </location>
</feature>
<gene>
    <name evidence="2" type="ORF">V5O48_019602</name>
</gene>
<dbReference type="EMBL" id="JBAHYK010005544">
    <property type="protein sequence ID" value="KAL0562485.1"/>
    <property type="molecule type" value="Genomic_DNA"/>
</dbReference>
<reference evidence="2 3" key="1">
    <citation type="submission" date="2024-02" db="EMBL/GenBank/DDBJ databases">
        <title>A draft genome for the cacao thread blight pathogen Marasmius crinis-equi.</title>
        <authorList>
            <person name="Cohen S.P."/>
            <person name="Baruah I.K."/>
            <person name="Amoako-Attah I."/>
            <person name="Bukari Y."/>
            <person name="Meinhardt L.W."/>
            <person name="Bailey B.A."/>
        </authorList>
    </citation>
    <scope>NUCLEOTIDE SEQUENCE [LARGE SCALE GENOMIC DNA]</scope>
    <source>
        <strain evidence="2 3">GH-76</strain>
    </source>
</reference>
<evidence type="ECO:0000313" key="3">
    <source>
        <dbReference type="Proteomes" id="UP001465976"/>
    </source>
</evidence>
<accession>A0ABR3EHZ3</accession>
<feature type="non-terminal residue" evidence="2">
    <location>
        <position position="1"/>
    </location>
</feature>
<keyword evidence="3" id="KW-1185">Reference proteome</keyword>
<dbReference type="Proteomes" id="UP001465976">
    <property type="component" value="Unassembled WGS sequence"/>
</dbReference>
<name>A0ABR3EHZ3_9AGAR</name>